<evidence type="ECO:0000313" key="4">
    <source>
        <dbReference type="Proteomes" id="UP000184188"/>
    </source>
</evidence>
<keyword evidence="2" id="KW-0812">Transmembrane</keyword>
<organism evidence="3 4">
    <name type="scientific">Penicilliopsis zonata CBS 506.65</name>
    <dbReference type="NCBI Taxonomy" id="1073090"/>
    <lineage>
        <taxon>Eukaryota</taxon>
        <taxon>Fungi</taxon>
        <taxon>Dikarya</taxon>
        <taxon>Ascomycota</taxon>
        <taxon>Pezizomycotina</taxon>
        <taxon>Eurotiomycetes</taxon>
        <taxon>Eurotiomycetidae</taxon>
        <taxon>Eurotiales</taxon>
        <taxon>Aspergillaceae</taxon>
        <taxon>Penicilliopsis</taxon>
    </lineage>
</organism>
<accession>A0A1L9SW30</accession>
<evidence type="ECO:0000256" key="1">
    <source>
        <dbReference type="SAM" id="MobiDB-lite"/>
    </source>
</evidence>
<evidence type="ECO:0000313" key="3">
    <source>
        <dbReference type="EMBL" id="OJJ51344.1"/>
    </source>
</evidence>
<feature type="compositionally biased region" description="Acidic residues" evidence="1">
    <location>
        <begin position="290"/>
        <end position="304"/>
    </location>
</feature>
<dbReference type="OrthoDB" id="4496974at2759"/>
<feature type="compositionally biased region" description="Basic residues" evidence="1">
    <location>
        <begin position="383"/>
        <end position="392"/>
    </location>
</feature>
<proteinExistence type="predicted"/>
<evidence type="ECO:0000256" key="2">
    <source>
        <dbReference type="SAM" id="Phobius"/>
    </source>
</evidence>
<feature type="region of interest" description="Disordered" evidence="1">
    <location>
        <begin position="325"/>
        <end position="414"/>
    </location>
</feature>
<dbReference type="GeneID" id="34613077"/>
<dbReference type="EMBL" id="KV878336">
    <property type="protein sequence ID" value="OJJ51344.1"/>
    <property type="molecule type" value="Genomic_DNA"/>
</dbReference>
<feature type="compositionally biased region" description="Low complexity" evidence="1">
    <location>
        <begin position="356"/>
        <end position="366"/>
    </location>
</feature>
<gene>
    <name evidence="3" type="ORF">ASPZODRAFT_163194</name>
</gene>
<feature type="compositionally biased region" description="Basic and acidic residues" evidence="1">
    <location>
        <begin position="336"/>
        <end position="353"/>
    </location>
</feature>
<protein>
    <submittedName>
        <fullName evidence="3">Uncharacterized protein</fullName>
    </submittedName>
</protein>
<keyword evidence="2" id="KW-0472">Membrane</keyword>
<keyword evidence="2" id="KW-1133">Transmembrane helix</keyword>
<dbReference type="RefSeq" id="XP_022585854.1">
    <property type="nucleotide sequence ID" value="XM_022726613.1"/>
</dbReference>
<dbReference type="VEuPathDB" id="FungiDB:ASPZODRAFT_163194"/>
<dbReference type="AlphaFoldDB" id="A0A1L9SW30"/>
<dbReference type="Proteomes" id="UP000184188">
    <property type="component" value="Unassembled WGS sequence"/>
</dbReference>
<feature type="transmembrane region" description="Helical" evidence="2">
    <location>
        <begin position="6"/>
        <end position="27"/>
    </location>
</feature>
<keyword evidence="4" id="KW-1185">Reference proteome</keyword>
<feature type="region of interest" description="Disordered" evidence="1">
    <location>
        <begin position="281"/>
        <end position="304"/>
    </location>
</feature>
<feature type="transmembrane region" description="Helical" evidence="2">
    <location>
        <begin position="131"/>
        <end position="153"/>
    </location>
</feature>
<sequence>MELLSITVVSIAMAIFGFFQAIPMAAIQTTNNFLQTIQTGLRNNFVVRTISPSVIPQNTSIVQTEFTPPDEPVLAEPPMVAVSVDITEDNRDSFEPSYFPGVNALTPTKDKTDDTFTFIRSYLSDVMINNFLYLALSVGASVIAYAWIIVYTFRTRYQAAAQHADSTIKHFVKDLHEKRANLVQNVQNASMNLEDEIYDIAGTIAENRQVVITDLNDISDHFCKELDAQLTALRQDMEVKLEDEFDRQADQVKTFMRHLEESCLEIPDPAELYHHMQFAEEEGGEHPQTDFDDEQSSDTSQDVEDEARVLNDYIEKLERELEELENEEQACYAPKPLKEDSNANVHGEDEDHTVVSPSSYSASSEDSAPRTPSDSGSSPLRGRTLKRGHYGQKRCQEVADSALSTQDDSDASTW</sequence>
<name>A0A1L9SW30_9EURO</name>
<reference evidence="4" key="1">
    <citation type="journal article" date="2017" name="Genome Biol.">
        <title>Comparative genomics reveals high biological diversity and specific adaptations in the industrially and medically important fungal genus Aspergillus.</title>
        <authorList>
            <person name="de Vries R.P."/>
            <person name="Riley R."/>
            <person name="Wiebenga A."/>
            <person name="Aguilar-Osorio G."/>
            <person name="Amillis S."/>
            <person name="Uchima C.A."/>
            <person name="Anderluh G."/>
            <person name="Asadollahi M."/>
            <person name="Askin M."/>
            <person name="Barry K."/>
            <person name="Battaglia E."/>
            <person name="Bayram O."/>
            <person name="Benocci T."/>
            <person name="Braus-Stromeyer S.A."/>
            <person name="Caldana C."/>
            <person name="Canovas D."/>
            <person name="Cerqueira G.C."/>
            <person name="Chen F."/>
            <person name="Chen W."/>
            <person name="Choi C."/>
            <person name="Clum A."/>
            <person name="Dos Santos R.A."/>
            <person name="Damasio A.R."/>
            <person name="Diallinas G."/>
            <person name="Emri T."/>
            <person name="Fekete E."/>
            <person name="Flipphi M."/>
            <person name="Freyberg S."/>
            <person name="Gallo A."/>
            <person name="Gournas C."/>
            <person name="Habgood R."/>
            <person name="Hainaut M."/>
            <person name="Harispe M.L."/>
            <person name="Henrissat B."/>
            <person name="Hilden K.S."/>
            <person name="Hope R."/>
            <person name="Hossain A."/>
            <person name="Karabika E."/>
            <person name="Karaffa L."/>
            <person name="Karanyi Z."/>
            <person name="Krasevec N."/>
            <person name="Kuo A."/>
            <person name="Kusch H."/>
            <person name="LaButti K."/>
            <person name="Lagendijk E.L."/>
            <person name="Lapidus A."/>
            <person name="Levasseur A."/>
            <person name="Lindquist E."/>
            <person name="Lipzen A."/>
            <person name="Logrieco A.F."/>
            <person name="MacCabe A."/>
            <person name="Maekelae M.R."/>
            <person name="Malavazi I."/>
            <person name="Melin P."/>
            <person name="Meyer V."/>
            <person name="Mielnichuk N."/>
            <person name="Miskei M."/>
            <person name="Molnar A.P."/>
            <person name="Mule G."/>
            <person name="Ngan C.Y."/>
            <person name="Orejas M."/>
            <person name="Orosz E."/>
            <person name="Ouedraogo J.P."/>
            <person name="Overkamp K.M."/>
            <person name="Park H.-S."/>
            <person name="Perrone G."/>
            <person name="Piumi F."/>
            <person name="Punt P.J."/>
            <person name="Ram A.F."/>
            <person name="Ramon A."/>
            <person name="Rauscher S."/>
            <person name="Record E."/>
            <person name="Riano-Pachon D.M."/>
            <person name="Robert V."/>
            <person name="Roehrig J."/>
            <person name="Ruller R."/>
            <person name="Salamov A."/>
            <person name="Salih N.S."/>
            <person name="Samson R.A."/>
            <person name="Sandor E."/>
            <person name="Sanguinetti M."/>
            <person name="Schuetze T."/>
            <person name="Sepcic K."/>
            <person name="Shelest E."/>
            <person name="Sherlock G."/>
            <person name="Sophianopoulou V."/>
            <person name="Squina F.M."/>
            <person name="Sun H."/>
            <person name="Susca A."/>
            <person name="Todd R.B."/>
            <person name="Tsang A."/>
            <person name="Unkles S.E."/>
            <person name="van de Wiele N."/>
            <person name="van Rossen-Uffink D."/>
            <person name="Oliveira J.V."/>
            <person name="Vesth T.C."/>
            <person name="Visser J."/>
            <person name="Yu J.-H."/>
            <person name="Zhou M."/>
            <person name="Andersen M.R."/>
            <person name="Archer D.B."/>
            <person name="Baker S.E."/>
            <person name="Benoit I."/>
            <person name="Brakhage A.A."/>
            <person name="Braus G.H."/>
            <person name="Fischer R."/>
            <person name="Frisvad J.C."/>
            <person name="Goldman G.H."/>
            <person name="Houbraken J."/>
            <person name="Oakley B."/>
            <person name="Pocsi I."/>
            <person name="Scazzocchio C."/>
            <person name="Seiboth B."/>
            <person name="vanKuyk P.A."/>
            <person name="Wortman J."/>
            <person name="Dyer P.S."/>
            <person name="Grigoriev I.V."/>
        </authorList>
    </citation>
    <scope>NUCLEOTIDE SEQUENCE [LARGE SCALE GENOMIC DNA]</scope>
    <source>
        <strain evidence="4">CBS 506.65</strain>
    </source>
</reference>